<dbReference type="SMART" id="SM00052">
    <property type="entry name" value="EAL"/>
    <property type="match status" value="1"/>
</dbReference>
<evidence type="ECO:0000259" key="3">
    <source>
        <dbReference type="PROSITE" id="PS50887"/>
    </source>
</evidence>
<dbReference type="Gene3D" id="3.20.20.450">
    <property type="entry name" value="EAL domain"/>
    <property type="match status" value="1"/>
</dbReference>
<dbReference type="Gene3D" id="3.30.70.270">
    <property type="match status" value="1"/>
</dbReference>
<accession>A0A9W6VM71</accession>
<protein>
    <submittedName>
        <fullName evidence="4">Signal transduction protein</fullName>
    </submittedName>
</protein>
<dbReference type="EMBL" id="BSTI01000033">
    <property type="protein sequence ID" value="GLY71226.1"/>
    <property type="molecule type" value="Genomic_DNA"/>
</dbReference>
<dbReference type="InterPro" id="IPR029787">
    <property type="entry name" value="Nucleotide_cyclase"/>
</dbReference>
<dbReference type="InterPro" id="IPR052155">
    <property type="entry name" value="Biofilm_reg_signaling"/>
</dbReference>
<dbReference type="SUPFAM" id="SSF55073">
    <property type="entry name" value="Nucleotide cyclase"/>
    <property type="match status" value="1"/>
</dbReference>
<dbReference type="CDD" id="cd01949">
    <property type="entry name" value="GGDEF"/>
    <property type="match status" value="1"/>
</dbReference>
<dbReference type="NCBIfam" id="TIGR00254">
    <property type="entry name" value="GGDEF"/>
    <property type="match status" value="1"/>
</dbReference>
<organism evidence="4 5">
    <name type="scientific">Amycolatopsis taiwanensis</name>
    <dbReference type="NCBI Taxonomy" id="342230"/>
    <lineage>
        <taxon>Bacteria</taxon>
        <taxon>Bacillati</taxon>
        <taxon>Actinomycetota</taxon>
        <taxon>Actinomycetes</taxon>
        <taxon>Pseudonocardiales</taxon>
        <taxon>Pseudonocardiaceae</taxon>
        <taxon>Amycolatopsis</taxon>
    </lineage>
</organism>
<sequence>MTASVPDDGSLPPCAVAAPAAEAGRGRFVLAREWAYVINATAYLPLTHAEVEQHMLHLVNRLFDAVRSEPFDPTPAAGVGARLVEMHCVGRDSIRRSAEVLGKALLNQDELHDVERLAERVIAVLGEMMAGYSEALRGGAQHVGTVIEEGNDVALLRRKLTDQALHDSLTGLPNRLSFRAELAKALRRADPTTGITLYQLDLDGFSLITGGHGDELGDRLLEHVARALKNGVAQEKATVARLGADEFGILVENTPATPAVPTMIERLTEALSEPVYLDGEHGLATSASVGVVHQPDPGIRTSELLSAAELTLRRAKSAGRGQWLLADPELDTRDRETAALAASMPGALETGEIRVGYRPVVWLADGRRAAVEALVSWDHARCGRLSHEECLTLAEPTGLILDLGSWLLSSACKRFQGERDELLLSVALTRSQAADPDLVGLVRRVLDSSGLRPNRLVLGFPGRALAEGGETAENLTVLSEIGVRTIVHGFGAVGDVLFLEDLPVHGIRVDRRIAARQAASESATMRVLATTIELAHQAGMRVSVDGVDTEEQAGFWRAAGVDYALGGMFGDTRSRDRARRAPATFGAWPTTTSSPTSTS</sequence>
<evidence type="ECO:0000256" key="1">
    <source>
        <dbReference type="SAM" id="MobiDB-lite"/>
    </source>
</evidence>
<dbReference type="InterPro" id="IPR001633">
    <property type="entry name" value="EAL_dom"/>
</dbReference>
<keyword evidence="5" id="KW-1185">Reference proteome</keyword>
<gene>
    <name evidence="4" type="ORF">Atai01_78450</name>
</gene>
<feature type="compositionally biased region" description="Low complexity" evidence="1">
    <location>
        <begin position="589"/>
        <end position="599"/>
    </location>
</feature>
<dbReference type="AlphaFoldDB" id="A0A9W6VM71"/>
<dbReference type="CDD" id="cd01948">
    <property type="entry name" value="EAL"/>
    <property type="match status" value="1"/>
</dbReference>
<dbReference type="InterPro" id="IPR035919">
    <property type="entry name" value="EAL_sf"/>
</dbReference>
<dbReference type="Pfam" id="PF00990">
    <property type="entry name" value="GGDEF"/>
    <property type="match status" value="1"/>
</dbReference>
<reference evidence="4" key="1">
    <citation type="submission" date="2023-03" db="EMBL/GenBank/DDBJ databases">
        <title>Amycolatopsis taiwanensis NBRC 103393.</title>
        <authorList>
            <person name="Ichikawa N."/>
            <person name="Sato H."/>
            <person name="Tonouchi N."/>
        </authorList>
    </citation>
    <scope>NUCLEOTIDE SEQUENCE</scope>
    <source>
        <strain evidence="4">NBRC 103393</strain>
    </source>
</reference>
<feature type="domain" description="EAL" evidence="2">
    <location>
        <begin position="337"/>
        <end position="586"/>
    </location>
</feature>
<dbReference type="Proteomes" id="UP001165136">
    <property type="component" value="Unassembled WGS sequence"/>
</dbReference>
<evidence type="ECO:0000259" key="2">
    <source>
        <dbReference type="PROSITE" id="PS50883"/>
    </source>
</evidence>
<name>A0A9W6VM71_9PSEU</name>
<feature type="domain" description="GGDEF" evidence="3">
    <location>
        <begin position="193"/>
        <end position="328"/>
    </location>
</feature>
<dbReference type="InterPro" id="IPR043128">
    <property type="entry name" value="Rev_trsase/Diguanyl_cyclase"/>
</dbReference>
<evidence type="ECO:0000313" key="5">
    <source>
        <dbReference type="Proteomes" id="UP001165136"/>
    </source>
</evidence>
<dbReference type="SMART" id="SM00267">
    <property type="entry name" value="GGDEF"/>
    <property type="match status" value="1"/>
</dbReference>
<dbReference type="PROSITE" id="PS50887">
    <property type="entry name" value="GGDEF"/>
    <property type="match status" value="1"/>
</dbReference>
<comment type="caution">
    <text evidence="4">The sequence shown here is derived from an EMBL/GenBank/DDBJ whole genome shotgun (WGS) entry which is preliminary data.</text>
</comment>
<dbReference type="InterPro" id="IPR000160">
    <property type="entry name" value="GGDEF_dom"/>
</dbReference>
<proteinExistence type="predicted"/>
<dbReference type="PROSITE" id="PS50883">
    <property type="entry name" value="EAL"/>
    <property type="match status" value="1"/>
</dbReference>
<dbReference type="RefSeq" id="WP_285490860.1">
    <property type="nucleotide sequence ID" value="NZ_BSTI01000033.1"/>
</dbReference>
<dbReference type="SUPFAM" id="SSF141868">
    <property type="entry name" value="EAL domain-like"/>
    <property type="match status" value="1"/>
</dbReference>
<dbReference type="PANTHER" id="PTHR44757">
    <property type="entry name" value="DIGUANYLATE CYCLASE DGCP"/>
    <property type="match status" value="1"/>
</dbReference>
<dbReference type="Pfam" id="PF00563">
    <property type="entry name" value="EAL"/>
    <property type="match status" value="1"/>
</dbReference>
<evidence type="ECO:0000313" key="4">
    <source>
        <dbReference type="EMBL" id="GLY71226.1"/>
    </source>
</evidence>
<dbReference type="PANTHER" id="PTHR44757:SF2">
    <property type="entry name" value="BIOFILM ARCHITECTURE MAINTENANCE PROTEIN MBAA"/>
    <property type="match status" value="1"/>
</dbReference>
<feature type="region of interest" description="Disordered" evidence="1">
    <location>
        <begin position="576"/>
        <end position="599"/>
    </location>
</feature>